<dbReference type="PANTHER" id="PTHR13779:SF7">
    <property type="entry name" value="ATPASE WRNIP1"/>
    <property type="match status" value="1"/>
</dbReference>
<dbReference type="GO" id="GO:0008047">
    <property type="term" value="F:enzyme activator activity"/>
    <property type="evidence" value="ECO:0007669"/>
    <property type="project" value="TreeGrafter"/>
</dbReference>
<dbReference type="GO" id="GO:0005524">
    <property type="term" value="F:ATP binding"/>
    <property type="evidence" value="ECO:0007669"/>
    <property type="project" value="UniProtKB-KW"/>
</dbReference>
<dbReference type="PANTHER" id="PTHR13779">
    <property type="entry name" value="WERNER HELICASE-INTERACTING PROTEIN 1 FAMILY MEMBER"/>
    <property type="match status" value="1"/>
</dbReference>
<comment type="caution">
    <text evidence="6">The sequence shown here is derived from an EMBL/GenBank/DDBJ whole genome shotgun (WGS) entry which is preliminary data.</text>
</comment>
<dbReference type="Pfam" id="PF16193">
    <property type="entry name" value="AAA_assoc_2"/>
    <property type="match status" value="1"/>
</dbReference>
<evidence type="ECO:0000259" key="5">
    <source>
        <dbReference type="SMART" id="SM00382"/>
    </source>
</evidence>
<dbReference type="GO" id="GO:0003677">
    <property type="term" value="F:DNA binding"/>
    <property type="evidence" value="ECO:0007669"/>
    <property type="project" value="InterPro"/>
</dbReference>
<dbReference type="SUPFAM" id="SSF48019">
    <property type="entry name" value="post-AAA+ oligomerization domain-like"/>
    <property type="match status" value="1"/>
</dbReference>
<evidence type="ECO:0000256" key="4">
    <source>
        <dbReference type="ARBA" id="ARBA00022840"/>
    </source>
</evidence>
<dbReference type="Gene3D" id="1.20.272.10">
    <property type="match status" value="1"/>
</dbReference>
<dbReference type="SUPFAM" id="SSF52540">
    <property type="entry name" value="P-loop containing nucleoside triphosphate hydrolases"/>
    <property type="match status" value="1"/>
</dbReference>
<proteinExistence type="inferred from homology"/>
<keyword evidence="3" id="KW-0547">Nucleotide-binding</keyword>
<sequence length="444" mass="49870">MEENLFYQKKIDKAKKQAPLADRIRPEILDEFIGQEHIIGKGKILRKMLEEDKLVSMIFWGPPGSGKTTLARIVAHLVRSHFVQFSAVTSGVAEVRKVVKEARVRLRVYNQKTILFIDEIHRFNKAQQDAFLPHVEDGTIVLIGATTENPSFEVIGPLLSRVKIFVLKRLTSSEIKKILTRAIKNKERGLGRYKIELDSEALHLIIDSSNGDARVVLNALEIAAETSKPDGKGICHIDIKTAREVLQSRALLYDKAGEEHYNVISAFIKSMRGSDPDAALYWLARMIEAGEDPRFIARRMVIFASEDVGNADPQALSIATAAAQAVEFVGLPEAQINLAQAATYLASARKSNASYAGLLTAKEDVKKTLNLPVPLHLRNPVTPLMKELGYGKDYKYPHSFPQAKVEQTFLPEELENRKYYRPTQRGFEKIISERLELDDKNKGK</sequence>
<dbReference type="FunFam" id="1.20.272.10:FF:000001">
    <property type="entry name" value="Putative AAA family ATPase"/>
    <property type="match status" value="1"/>
</dbReference>
<dbReference type="Gene3D" id="1.10.8.60">
    <property type="match status" value="1"/>
</dbReference>
<evidence type="ECO:0000256" key="1">
    <source>
        <dbReference type="ARBA" id="ARBA00008959"/>
    </source>
</evidence>
<dbReference type="AlphaFoldDB" id="A0A0F9KBT2"/>
<accession>A0A0F9KBT2</accession>
<dbReference type="Gene3D" id="1.10.3710.10">
    <property type="entry name" value="DNA polymerase III clamp loader subunits, C-terminal domain"/>
    <property type="match status" value="1"/>
</dbReference>
<dbReference type="GO" id="GO:0017116">
    <property type="term" value="F:single-stranded DNA helicase activity"/>
    <property type="evidence" value="ECO:0007669"/>
    <property type="project" value="TreeGrafter"/>
</dbReference>
<feature type="domain" description="AAA+ ATPase" evidence="5">
    <location>
        <begin position="53"/>
        <end position="171"/>
    </location>
</feature>
<protein>
    <recommendedName>
        <fullName evidence="5">AAA+ ATPase domain-containing protein</fullName>
    </recommendedName>
</protein>
<dbReference type="GO" id="GO:0006261">
    <property type="term" value="P:DNA-templated DNA replication"/>
    <property type="evidence" value="ECO:0007669"/>
    <property type="project" value="TreeGrafter"/>
</dbReference>
<dbReference type="SMART" id="SM00382">
    <property type="entry name" value="AAA"/>
    <property type="match status" value="1"/>
</dbReference>
<dbReference type="FunFam" id="3.40.50.300:FF:000137">
    <property type="entry name" value="Replication-associated recombination protein A"/>
    <property type="match status" value="1"/>
</dbReference>
<dbReference type="Pfam" id="PF12002">
    <property type="entry name" value="MgsA_C"/>
    <property type="match status" value="1"/>
</dbReference>
<keyword evidence="4" id="KW-0067">ATP-binding</keyword>
<name>A0A0F9KBT2_9ZZZZ</name>
<dbReference type="EMBL" id="LAZR01013963">
    <property type="protein sequence ID" value="KKM19538.1"/>
    <property type="molecule type" value="Genomic_DNA"/>
</dbReference>
<dbReference type="InterPro" id="IPR008921">
    <property type="entry name" value="DNA_pol3_clamp-load_cplx_C"/>
</dbReference>
<dbReference type="InterPro" id="IPR003959">
    <property type="entry name" value="ATPase_AAA_core"/>
</dbReference>
<reference evidence="6" key="1">
    <citation type="journal article" date="2015" name="Nature">
        <title>Complex archaea that bridge the gap between prokaryotes and eukaryotes.</title>
        <authorList>
            <person name="Spang A."/>
            <person name="Saw J.H."/>
            <person name="Jorgensen S.L."/>
            <person name="Zaremba-Niedzwiedzka K."/>
            <person name="Martijn J."/>
            <person name="Lind A.E."/>
            <person name="van Eijk R."/>
            <person name="Schleper C."/>
            <person name="Guy L."/>
            <person name="Ettema T.J."/>
        </authorList>
    </citation>
    <scope>NUCLEOTIDE SEQUENCE</scope>
</reference>
<gene>
    <name evidence="6" type="ORF">LCGC14_1654670</name>
</gene>
<dbReference type="FunFam" id="1.10.8.60:FF:000029">
    <property type="entry name" value="Replication-associated recombination protein A"/>
    <property type="match status" value="1"/>
</dbReference>
<dbReference type="CDD" id="cd00009">
    <property type="entry name" value="AAA"/>
    <property type="match status" value="1"/>
</dbReference>
<dbReference type="Gene3D" id="3.40.50.300">
    <property type="entry name" value="P-loop containing nucleotide triphosphate hydrolases"/>
    <property type="match status" value="1"/>
</dbReference>
<dbReference type="GO" id="GO:0016887">
    <property type="term" value="F:ATP hydrolysis activity"/>
    <property type="evidence" value="ECO:0007669"/>
    <property type="project" value="InterPro"/>
</dbReference>
<dbReference type="GO" id="GO:0000731">
    <property type="term" value="P:DNA synthesis involved in DNA repair"/>
    <property type="evidence" value="ECO:0007669"/>
    <property type="project" value="TreeGrafter"/>
</dbReference>
<keyword evidence="2" id="KW-0235">DNA replication</keyword>
<dbReference type="Pfam" id="PF00004">
    <property type="entry name" value="AAA"/>
    <property type="match status" value="1"/>
</dbReference>
<dbReference type="InterPro" id="IPR021886">
    <property type="entry name" value="MgsA_C"/>
</dbReference>
<organism evidence="6">
    <name type="scientific">marine sediment metagenome</name>
    <dbReference type="NCBI Taxonomy" id="412755"/>
    <lineage>
        <taxon>unclassified sequences</taxon>
        <taxon>metagenomes</taxon>
        <taxon>ecological metagenomes</taxon>
    </lineage>
</organism>
<comment type="similarity">
    <text evidence="1">Belongs to the AAA ATPase family. RarA/MGS1/WRNIP1 subfamily.</text>
</comment>
<evidence type="ECO:0000256" key="3">
    <source>
        <dbReference type="ARBA" id="ARBA00022741"/>
    </source>
</evidence>
<dbReference type="CDD" id="cd18139">
    <property type="entry name" value="HLD_clamp_RarA"/>
    <property type="match status" value="1"/>
</dbReference>
<dbReference type="InterPro" id="IPR027417">
    <property type="entry name" value="P-loop_NTPase"/>
</dbReference>
<dbReference type="InterPro" id="IPR051314">
    <property type="entry name" value="AAA_ATPase_RarA/MGS1/WRNIP1"/>
</dbReference>
<dbReference type="InterPro" id="IPR032423">
    <property type="entry name" value="AAA_assoc_2"/>
</dbReference>
<evidence type="ECO:0000313" key="6">
    <source>
        <dbReference type="EMBL" id="KKM19538.1"/>
    </source>
</evidence>
<dbReference type="InterPro" id="IPR003593">
    <property type="entry name" value="AAA+_ATPase"/>
</dbReference>
<evidence type="ECO:0000256" key="2">
    <source>
        <dbReference type="ARBA" id="ARBA00022705"/>
    </source>
</evidence>